<keyword evidence="4" id="KW-0804">Transcription</keyword>
<dbReference type="SUPFAM" id="SSF57701">
    <property type="entry name" value="Zn2/Cys6 DNA-binding domain"/>
    <property type="match status" value="1"/>
</dbReference>
<evidence type="ECO:0000256" key="2">
    <source>
        <dbReference type="ARBA" id="ARBA00023015"/>
    </source>
</evidence>
<dbReference type="PANTHER" id="PTHR31001">
    <property type="entry name" value="UNCHARACTERIZED TRANSCRIPTIONAL REGULATORY PROTEIN"/>
    <property type="match status" value="1"/>
</dbReference>
<name>A0A5N6W412_9EURO</name>
<keyword evidence="8" id="KW-1185">Reference proteome</keyword>
<evidence type="ECO:0000256" key="4">
    <source>
        <dbReference type="ARBA" id="ARBA00023163"/>
    </source>
</evidence>
<keyword evidence="5" id="KW-0539">Nucleus</keyword>
<reference evidence="8" key="1">
    <citation type="submission" date="2019-04" db="EMBL/GenBank/DDBJ databases">
        <title>Friends and foes A comparative genomics studyof 23 Aspergillus species from section Flavi.</title>
        <authorList>
            <consortium name="DOE Joint Genome Institute"/>
            <person name="Kjaerbolling I."/>
            <person name="Vesth T."/>
            <person name="Frisvad J.C."/>
            <person name="Nybo J.L."/>
            <person name="Theobald S."/>
            <person name="Kildgaard S."/>
            <person name="Isbrandt T."/>
            <person name="Kuo A."/>
            <person name="Sato A."/>
            <person name="Lyhne E.K."/>
            <person name="Kogle M.E."/>
            <person name="Wiebenga A."/>
            <person name="Kun R.S."/>
            <person name="Lubbers R.J."/>
            <person name="Makela M.R."/>
            <person name="Barry K."/>
            <person name="Chovatia M."/>
            <person name="Clum A."/>
            <person name="Daum C."/>
            <person name="Haridas S."/>
            <person name="He G."/>
            <person name="LaButti K."/>
            <person name="Lipzen A."/>
            <person name="Mondo S."/>
            <person name="Riley R."/>
            <person name="Salamov A."/>
            <person name="Simmons B.A."/>
            <person name="Magnuson J.K."/>
            <person name="Henrissat B."/>
            <person name="Mortensen U.H."/>
            <person name="Larsen T.O."/>
            <person name="Devries R.P."/>
            <person name="Grigoriev I.V."/>
            <person name="Machida M."/>
            <person name="Baker S.E."/>
            <person name="Andersen M.R."/>
        </authorList>
    </citation>
    <scope>NUCLEOTIDE SEQUENCE [LARGE SCALE GENOMIC DNA]</scope>
    <source>
        <strain evidence="8">CBS 130015</strain>
    </source>
</reference>
<comment type="subcellular location">
    <subcellularLocation>
        <location evidence="1">Nucleus</location>
    </subcellularLocation>
</comment>
<dbReference type="InterPro" id="IPR036864">
    <property type="entry name" value="Zn2-C6_fun-type_DNA-bd_sf"/>
</dbReference>
<dbReference type="GO" id="GO:0000981">
    <property type="term" value="F:DNA-binding transcription factor activity, RNA polymerase II-specific"/>
    <property type="evidence" value="ECO:0007669"/>
    <property type="project" value="InterPro"/>
</dbReference>
<dbReference type="EMBL" id="ML738312">
    <property type="protein sequence ID" value="KAE8315372.1"/>
    <property type="molecule type" value="Genomic_DNA"/>
</dbReference>
<feature type="domain" description="Zn(2)-C6 fungal-type" evidence="6">
    <location>
        <begin position="24"/>
        <end position="55"/>
    </location>
</feature>
<protein>
    <recommendedName>
        <fullName evidence="6">Zn(2)-C6 fungal-type domain-containing protein</fullName>
    </recommendedName>
</protein>
<dbReference type="InterPro" id="IPR001138">
    <property type="entry name" value="Zn2Cys6_DnaBD"/>
</dbReference>
<dbReference type="InterPro" id="IPR050613">
    <property type="entry name" value="Sec_Metabolite_Reg"/>
</dbReference>
<evidence type="ECO:0000313" key="7">
    <source>
        <dbReference type="EMBL" id="KAE8315372.1"/>
    </source>
</evidence>
<organism evidence="7 8">
    <name type="scientific">Aspergillus transmontanensis</name>
    <dbReference type="NCBI Taxonomy" id="1034304"/>
    <lineage>
        <taxon>Eukaryota</taxon>
        <taxon>Fungi</taxon>
        <taxon>Dikarya</taxon>
        <taxon>Ascomycota</taxon>
        <taxon>Pezizomycotina</taxon>
        <taxon>Eurotiomycetes</taxon>
        <taxon>Eurotiomycetidae</taxon>
        <taxon>Eurotiales</taxon>
        <taxon>Aspergillaceae</taxon>
        <taxon>Aspergillus</taxon>
        <taxon>Aspergillus subgen. Circumdati</taxon>
    </lineage>
</organism>
<evidence type="ECO:0000259" key="6">
    <source>
        <dbReference type="PROSITE" id="PS50048"/>
    </source>
</evidence>
<evidence type="ECO:0000256" key="1">
    <source>
        <dbReference type="ARBA" id="ARBA00004123"/>
    </source>
</evidence>
<evidence type="ECO:0000256" key="3">
    <source>
        <dbReference type="ARBA" id="ARBA00023125"/>
    </source>
</evidence>
<dbReference type="AlphaFoldDB" id="A0A5N6W412"/>
<dbReference type="GO" id="GO:0009893">
    <property type="term" value="P:positive regulation of metabolic process"/>
    <property type="evidence" value="ECO:0007669"/>
    <property type="project" value="UniProtKB-ARBA"/>
</dbReference>
<dbReference type="PROSITE" id="PS50048">
    <property type="entry name" value="ZN2_CY6_FUNGAL_2"/>
    <property type="match status" value="1"/>
</dbReference>
<dbReference type="SMART" id="SM00066">
    <property type="entry name" value="GAL4"/>
    <property type="match status" value="1"/>
</dbReference>
<dbReference type="Proteomes" id="UP000325433">
    <property type="component" value="Unassembled WGS sequence"/>
</dbReference>
<accession>A0A5N6W412</accession>
<keyword evidence="2" id="KW-0805">Transcription regulation</keyword>
<dbReference type="Gene3D" id="4.10.240.10">
    <property type="entry name" value="Zn(2)-C6 fungal-type DNA-binding domain"/>
    <property type="match status" value="1"/>
</dbReference>
<dbReference type="GO" id="GO:0005634">
    <property type="term" value="C:nucleus"/>
    <property type="evidence" value="ECO:0007669"/>
    <property type="project" value="UniProtKB-SubCell"/>
</dbReference>
<dbReference type="Pfam" id="PF00172">
    <property type="entry name" value="Zn_clus"/>
    <property type="match status" value="1"/>
</dbReference>
<dbReference type="GO" id="GO:0003677">
    <property type="term" value="F:DNA binding"/>
    <property type="evidence" value="ECO:0007669"/>
    <property type="project" value="UniProtKB-KW"/>
</dbReference>
<sequence>MDSKSDSLSSSETTETRKKRPILSCLPCYRRRVKCDHLMPCTPCCLRGTPTQCEFTEEGRSEYMLQSELIKNIIEECTNLESRLAELERLGPTSR</sequence>
<evidence type="ECO:0000256" key="5">
    <source>
        <dbReference type="ARBA" id="ARBA00023242"/>
    </source>
</evidence>
<evidence type="ECO:0000313" key="8">
    <source>
        <dbReference type="Proteomes" id="UP000325433"/>
    </source>
</evidence>
<keyword evidence="3" id="KW-0238">DNA-binding</keyword>
<dbReference type="GO" id="GO:0008270">
    <property type="term" value="F:zinc ion binding"/>
    <property type="evidence" value="ECO:0007669"/>
    <property type="project" value="InterPro"/>
</dbReference>
<gene>
    <name evidence="7" type="ORF">BDV41DRAFT_562837</name>
</gene>
<proteinExistence type="predicted"/>